<dbReference type="EMBL" id="JACHMO010000001">
    <property type="protein sequence ID" value="MBB5802203.1"/>
    <property type="molecule type" value="Genomic_DNA"/>
</dbReference>
<dbReference type="EC" id="1.1.1.-" evidence="2"/>
<dbReference type="Pfam" id="PF13561">
    <property type="entry name" value="adh_short_C2"/>
    <property type="match status" value="1"/>
</dbReference>
<keyword evidence="1 2" id="KW-0560">Oxidoreductase</keyword>
<comment type="caution">
    <text evidence="2">The sequence shown here is derived from an EMBL/GenBank/DDBJ whole genome shotgun (WGS) entry which is preliminary data.</text>
</comment>
<dbReference type="AlphaFoldDB" id="A0A7W9HH65"/>
<dbReference type="Proteomes" id="UP000552097">
    <property type="component" value="Unassembled WGS sequence"/>
</dbReference>
<dbReference type="RefSeq" id="WP_184918775.1">
    <property type="nucleotide sequence ID" value="NZ_JACHMO010000001.1"/>
</dbReference>
<dbReference type="InterPro" id="IPR036291">
    <property type="entry name" value="NAD(P)-bd_dom_sf"/>
</dbReference>
<keyword evidence="3" id="KW-1185">Reference proteome</keyword>
<dbReference type="PRINTS" id="PR00080">
    <property type="entry name" value="SDRFAMILY"/>
</dbReference>
<dbReference type="InterPro" id="IPR002347">
    <property type="entry name" value="SDR_fam"/>
</dbReference>
<dbReference type="GO" id="GO:0016491">
    <property type="term" value="F:oxidoreductase activity"/>
    <property type="evidence" value="ECO:0007669"/>
    <property type="project" value="UniProtKB-KW"/>
</dbReference>
<evidence type="ECO:0000313" key="3">
    <source>
        <dbReference type="Proteomes" id="UP000552097"/>
    </source>
</evidence>
<dbReference type="FunFam" id="3.40.50.720:FF:000084">
    <property type="entry name" value="Short-chain dehydrogenase reductase"/>
    <property type="match status" value="1"/>
</dbReference>
<name>A0A7W9HH65_9PSEU</name>
<dbReference type="CDD" id="cd05233">
    <property type="entry name" value="SDR_c"/>
    <property type="match status" value="1"/>
</dbReference>
<accession>A0A7W9HH65</accession>
<proteinExistence type="predicted"/>
<dbReference type="PRINTS" id="PR00081">
    <property type="entry name" value="GDHRDH"/>
</dbReference>
<evidence type="ECO:0000313" key="2">
    <source>
        <dbReference type="EMBL" id="MBB5802203.1"/>
    </source>
</evidence>
<organism evidence="2 3">
    <name type="scientific">Saccharothrix ecbatanensis</name>
    <dbReference type="NCBI Taxonomy" id="1105145"/>
    <lineage>
        <taxon>Bacteria</taxon>
        <taxon>Bacillati</taxon>
        <taxon>Actinomycetota</taxon>
        <taxon>Actinomycetes</taxon>
        <taxon>Pseudonocardiales</taxon>
        <taxon>Pseudonocardiaceae</taxon>
        <taxon>Saccharothrix</taxon>
    </lineage>
</organism>
<dbReference type="EC" id="1.1.1.362" evidence="2"/>
<sequence>MSEVNYQELSRSVIITGGGTGIGRAAALAFAKAGDRVLIVGRSAGPLTETANQSDRIKALPLDITDPDAPERIVRTALDEFGRIDVLVHNAYTAGFGDLEAIERASVEAQVATNLIAPIFLTQHAVSALAETGGTVVNITTSGSLGIRATPSRGVYGATKVALDSLTRTWAVELGPKGIRVVSVAPGLVDTGGAVRAGMMPEPVYQDFLNGMRSKVPAGRIGDPEDIAWWIVRITQPGAGYATGAVLAVDGGLSLT</sequence>
<dbReference type="Gene3D" id="3.40.50.720">
    <property type="entry name" value="NAD(P)-binding Rossmann-like Domain"/>
    <property type="match status" value="1"/>
</dbReference>
<gene>
    <name evidence="2" type="ORF">F4560_001971</name>
</gene>
<evidence type="ECO:0000256" key="1">
    <source>
        <dbReference type="ARBA" id="ARBA00023002"/>
    </source>
</evidence>
<dbReference type="PANTHER" id="PTHR43975">
    <property type="entry name" value="ZGC:101858"/>
    <property type="match status" value="1"/>
</dbReference>
<protein>
    <submittedName>
        <fullName evidence="2">C-7 ketoreductase</fullName>
        <ecNumber evidence="2">1.1.1.-</ecNumber>
        <ecNumber evidence="2">1.1.1.362</ecNumber>
    </submittedName>
</protein>
<reference evidence="2 3" key="1">
    <citation type="submission" date="2020-08" db="EMBL/GenBank/DDBJ databases">
        <title>Sequencing the genomes of 1000 actinobacteria strains.</title>
        <authorList>
            <person name="Klenk H.-P."/>
        </authorList>
    </citation>
    <scope>NUCLEOTIDE SEQUENCE [LARGE SCALE GENOMIC DNA]</scope>
    <source>
        <strain evidence="2 3">DSM 45486</strain>
    </source>
</reference>
<dbReference type="PANTHER" id="PTHR43975:SF2">
    <property type="entry name" value="EG:BACR7A4.14 PROTEIN-RELATED"/>
    <property type="match status" value="1"/>
</dbReference>
<dbReference type="SUPFAM" id="SSF51735">
    <property type="entry name" value="NAD(P)-binding Rossmann-fold domains"/>
    <property type="match status" value="1"/>
</dbReference>